<name>A0A1V0DXK1_9CAUD</name>
<accession>A0A1V0DXK1</accession>
<keyword evidence="1" id="KW-0472">Membrane</keyword>
<dbReference type="EMBL" id="KY593455">
    <property type="protein sequence ID" value="ARB05880.1"/>
    <property type="molecule type" value="Genomic_DNA"/>
</dbReference>
<organism evidence="2 3">
    <name type="scientific">Yersinia phage fHe-Yen9-01</name>
    <dbReference type="NCBI Taxonomy" id="1965363"/>
    <lineage>
        <taxon>Viruses</taxon>
        <taxon>Duplodnaviria</taxon>
        <taxon>Heunggongvirae</taxon>
        <taxon>Uroviricota</taxon>
        <taxon>Caudoviricetes</taxon>
        <taxon>Pantevenvirales</taxon>
        <taxon>Straboviridae</taxon>
        <taxon>Tevenvirinae</taxon>
        <taxon>Tegunavirus</taxon>
        <taxon>Tegunavirus fheyen901</taxon>
    </lineage>
</organism>
<evidence type="ECO:0000313" key="3">
    <source>
        <dbReference type="Proteomes" id="UP000222840"/>
    </source>
</evidence>
<keyword evidence="1" id="KW-1133">Transmembrane helix</keyword>
<dbReference type="Proteomes" id="UP000222840">
    <property type="component" value="Segment"/>
</dbReference>
<reference evidence="2 3" key="1">
    <citation type="submission" date="2017-02" db="EMBL/GenBank/DDBJ databases">
        <title>Characterization and complete genome sequence of Yersinia bacteriophage, fHe-Yen9-01.</title>
        <authorList>
            <person name="Jun J.W."/>
            <person name="Wicklund A."/>
            <person name="Skurnik M."/>
        </authorList>
    </citation>
    <scope>NUCLEOTIDE SEQUENCE [LARGE SCALE GENOMIC DNA]</scope>
</reference>
<gene>
    <name evidence="2" type="ORF">fHeYen901_107</name>
</gene>
<evidence type="ECO:0000256" key="1">
    <source>
        <dbReference type="SAM" id="Phobius"/>
    </source>
</evidence>
<proteinExistence type="predicted"/>
<feature type="transmembrane region" description="Helical" evidence="1">
    <location>
        <begin position="39"/>
        <end position="63"/>
    </location>
</feature>
<sequence length="77" mass="8419">MSYISYVYQVILNKLGLDHDGELFMATIQAKINNPNLSAFFSSIGPIELAFTAIGVVVFAYVANTMNNLGESLELKS</sequence>
<keyword evidence="1" id="KW-0812">Transmembrane</keyword>
<keyword evidence="3" id="KW-1185">Reference proteome</keyword>
<protein>
    <submittedName>
        <fullName evidence="2">Uncharacterized protein</fullName>
    </submittedName>
</protein>
<evidence type="ECO:0000313" key="2">
    <source>
        <dbReference type="EMBL" id="ARB05880.1"/>
    </source>
</evidence>